<keyword evidence="2" id="KW-0326">Glycosidase</keyword>
<comment type="similarity">
    <text evidence="1 2">Belongs to the glycosyl hydrolase 31 family.</text>
</comment>
<evidence type="ECO:0000256" key="1">
    <source>
        <dbReference type="ARBA" id="ARBA00007806"/>
    </source>
</evidence>
<dbReference type="InterPro" id="IPR017853">
    <property type="entry name" value="GH"/>
</dbReference>
<dbReference type="InterPro" id="IPR013780">
    <property type="entry name" value="Glyco_hydro_b"/>
</dbReference>
<keyword evidence="6" id="KW-1185">Reference proteome</keyword>
<evidence type="ECO:0000313" key="5">
    <source>
        <dbReference type="EMBL" id="CAJ1384416.1"/>
    </source>
</evidence>
<organism evidence="5 6">
    <name type="scientific">Effrenium voratum</name>
    <dbReference type="NCBI Taxonomy" id="2562239"/>
    <lineage>
        <taxon>Eukaryota</taxon>
        <taxon>Sar</taxon>
        <taxon>Alveolata</taxon>
        <taxon>Dinophyceae</taxon>
        <taxon>Suessiales</taxon>
        <taxon>Symbiodiniaceae</taxon>
        <taxon>Effrenium</taxon>
    </lineage>
</organism>
<name>A0AA36ICU6_9DINO</name>
<dbReference type="Pfam" id="PF21365">
    <property type="entry name" value="Glyco_hydro_31_3rd"/>
    <property type="match status" value="1"/>
</dbReference>
<feature type="domain" description="Glycoside hydrolase family 31 TIM barrel" evidence="3">
    <location>
        <begin position="248"/>
        <end position="345"/>
    </location>
</feature>
<dbReference type="GO" id="GO:0006491">
    <property type="term" value="P:N-glycan processing"/>
    <property type="evidence" value="ECO:0007669"/>
    <property type="project" value="TreeGrafter"/>
</dbReference>
<protein>
    <submittedName>
        <fullName evidence="5">Uncharacterized protein</fullName>
    </submittedName>
</protein>
<accession>A0AA36ICU6</accession>
<evidence type="ECO:0000259" key="3">
    <source>
        <dbReference type="Pfam" id="PF01055"/>
    </source>
</evidence>
<dbReference type="Gene3D" id="3.20.20.80">
    <property type="entry name" value="Glycosidases"/>
    <property type="match status" value="2"/>
</dbReference>
<dbReference type="EMBL" id="CAUJNA010001113">
    <property type="protein sequence ID" value="CAJ1384416.1"/>
    <property type="molecule type" value="Genomic_DNA"/>
</dbReference>
<dbReference type="GO" id="GO:0090599">
    <property type="term" value="F:alpha-glucosidase activity"/>
    <property type="evidence" value="ECO:0007669"/>
    <property type="project" value="TreeGrafter"/>
</dbReference>
<evidence type="ECO:0000313" key="6">
    <source>
        <dbReference type="Proteomes" id="UP001178507"/>
    </source>
</evidence>
<dbReference type="Proteomes" id="UP001178507">
    <property type="component" value="Unassembled WGS sequence"/>
</dbReference>
<feature type="domain" description="Glycosyl hydrolase family 31 C-terminal" evidence="4">
    <location>
        <begin position="573"/>
        <end position="671"/>
    </location>
</feature>
<dbReference type="GO" id="GO:0005975">
    <property type="term" value="P:carbohydrate metabolic process"/>
    <property type="evidence" value="ECO:0007669"/>
    <property type="project" value="InterPro"/>
</dbReference>
<proteinExistence type="inferred from homology"/>
<reference evidence="5" key="1">
    <citation type="submission" date="2023-08" db="EMBL/GenBank/DDBJ databases">
        <authorList>
            <person name="Chen Y."/>
            <person name="Shah S."/>
            <person name="Dougan E. K."/>
            <person name="Thang M."/>
            <person name="Chan C."/>
        </authorList>
    </citation>
    <scope>NUCLEOTIDE SEQUENCE</scope>
</reference>
<dbReference type="InterPro" id="IPR048395">
    <property type="entry name" value="Glyco_hydro_31_C"/>
</dbReference>
<evidence type="ECO:0000259" key="4">
    <source>
        <dbReference type="Pfam" id="PF21365"/>
    </source>
</evidence>
<evidence type="ECO:0000256" key="2">
    <source>
        <dbReference type="RuleBase" id="RU361185"/>
    </source>
</evidence>
<feature type="domain" description="Glycoside hydrolase family 31 TIM barrel" evidence="3">
    <location>
        <begin position="426"/>
        <end position="564"/>
    </location>
</feature>
<sequence>MFRHCVKLTLKHASARSGAMAAAVRLFHLLILTSNAFKNRGSWSPNPKAHPASVSVCGDARFTFLTPRLLRVESRSFEDRATVAVENRRLPPPLDLRMAKSDGWCNITATWASEETNGRVETDASTTTVRYRSGLTEPFIEVEAVLATGQHVQWRLGDKDTGNLNGTRFDLAQCCTNPGTLPSDLDPGYPLLPGLLSRNGWSLLNDTSSIVSDWISYRVVEMDVYVFACGFQFRECLRDFAQISGPMSLPPLSAFGHWWSRHWGDPFDGIYFGPMTQDAITKEVIQGYRDHGLPLHQVVLDMEWHQQVAKDCRTFVGMKGWAGWTWNRTLFPDPKAFTDWLHAGNTSDSYGHPLKLVLNLHPDAPFTPCEETYAAFARCLGLDPSKAEDIELDYYNKTLMEGLARVVLPALHADYLWMDSPTVNTWKNGFYDNVLLQQGKRPLVLSRYGGYGNQRYPIGFSGDTARKWDTLHYQVYFTPTAANVGFGYWSHDIGGFNGANSTDHLGESAELNLRWTQFGVFSPIFRSHCRYCDQRIWINNLTLVYPQLRSAHLLRNALVPYIYTSGHIAEESGEALVHPCYFADPAGKHPETYDPSLAFQYFFGADMVVAPITQPVGPNGRIAKKVWLPPVSSGRWVRWNASASISSDATVASEEFTLDDTPVWVRAGAMIPTRDMRSVSRTVADPLIWQLWHGNKTFGGGKVIEDDGESMAYSFGEKAVVTASYTCTSACTSFKISVSSPQGSFKSPKMRSHEVAIMAYVNVSEVSVRSNGRVLSPTNRHAPGFWILPASGVNPAMLVVAPGPQLYTSSVEIAIGQSGSTPFVESII</sequence>
<dbReference type="SUPFAM" id="SSF51445">
    <property type="entry name" value="(Trans)glycosidases"/>
    <property type="match status" value="1"/>
</dbReference>
<keyword evidence="2" id="KW-0378">Hydrolase</keyword>
<gene>
    <name evidence="5" type="ORF">EVOR1521_LOCUS11295</name>
</gene>
<dbReference type="PANTHER" id="PTHR22762">
    <property type="entry name" value="ALPHA-GLUCOSIDASE"/>
    <property type="match status" value="1"/>
</dbReference>
<dbReference type="InterPro" id="IPR000322">
    <property type="entry name" value="Glyco_hydro_31_TIM"/>
</dbReference>
<dbReference type="Pfam" id="PF01055">
    <property type="entry name" value="Glyco_hydro_31_2nd"/>
    <property type="match status" value="2"/>
</dbReference>
<comment type="caution">
    <text evidence="5">The sequence shown here is derived from an EMBL/GenBank/DDBJ whole genome shotgun (WGS) entry which is preliminary data.</text>
</comment>
<dbReference type="PANTHER" id="PTHR22762:SF89">
    <property type="entry name" value="ALPHA-XYLOSIDASE"/>
    <property type="match status" value="1"/>
</dbReference>
<dbReference type="AlphaFoldDB" id="A0AA36ICU6"/>
<dbReference type="Gene3D" id="2.60.40.1180">
    <property type="entry name" value="Golgi alpha-mannosidase II"/>
    <property type="match status" value="2"/>
</dbReference>